<dbReference type="EMBL" id="CP114040">
    <property type="protein sequence ID" value="WAS93426.1"/>
    <property type="molecule type" value="Genomic_DNA"/>
</dbReference>
<evidence type="ECO:0000313" key="2">
    <source>
        <dbReference type="Proteomes" id="UP001164459"/>
    </source>
</evidence>
<evidence type="ECO:0000313" key="1">
    <source>
        <dbReference type="EMBL" id="WAS93426.1"/>
    </source>
</evidence>
<dbReference type="Proteomes" id="UP001164459">
    <property type="component" value="Chromosome"/>
</dbReference>
<dbReference type="InterPro" id="IPR013324">
    <property type="entry name" value="RNA_pol_sigma_r3/r4-like"/>
</dbReference>
<sequence>MPSQPPIVGEQLHALVVAAADGAEAESRALLQATLPLLVEYVAAVLVDKDDGQTATEKLAMRNELLGAVAQRVIERGFLAEWRQSPAKEVWRFLESRVQQFAAARRDRAWVLRALDGRGAAAKTLLFARLRQLFDGAARHRKLGADEREDAFQSFSVWLLADGGRSLLRWDPEGGRSFDGWFFARALNQIDTRRRSADASAVDELVEDLPIHDASRLAAHMHLGEIDRWLKQNCSERQYDIFIRNFVEQQSATEIAAAMGVQPGVVYMTILRLRRALASFQMT</sequence>
<protein>
    <submittedName>
        <fullName evidence="1">Sigma-70 family RNA polymerase sigma factor</fullName>
    </submittedName>
</protein>
<organism evidence="1 2">
    <name type="scientific">Nannocystis punicea</name>
    <dbReference type="NCBI Taxonomy" id="2995304"/>
    <lineage>
        <taxon>Bacteria</taxon>
        <taxon>Pseudomonadati</taxon>
        <taxon>Myxococcota</taxon>
        <taxon>Polyangia</taxon>
        <taxon>Nannocystales</taxon>
        <taxon>Nannocystaceae</taxon>
        <taxon>Nannocystis</taxon>
    </lineage>
</organism>
<reference evidence="1" key="1">
    <citation type="submission" date="2022-11" db="EMBL/GenBank/DDBJ databases">
        <title>Minimal conservation of predation-associated metabolite biosynthetic gene clusters underscores biosynthetic potential of Myxococcota including descriptions for ten novel species: Archangium lansinium sp. nov., Myxococcus landrumus sp. nov., Nannocystis bai.</title>
        <authorList>
            <person name="Ahearne A."/>
            <person name="Stevens C."/>
            <person name="Dowd S."/>
        </authorList>
    </citation>
    <scope>NUCLEOTIDE SEQUENCE</scope>
    <source>
        <strain evidence="1">Fl3</strain>
    </source>
</reference>
<accession>A0ABY7H2G8</accession>
<proteinExistence type="predicted"/>
<name>A0ABY7H2G8_9BACT</name>
<keyword evidence="2" id="KW-1185">Reference proteome</keyword>
<dbReference type="RefSeq" id="WP_269035761.1">
    <property type="nucleotide sequence ID" value="NZ_CP114040.1"/>
</dbReference>
<dbReference type="SUPFAM" id="SSF88659">
    <property type="entry name" value="Sigma3 and sigma4 domains of RNA polymerase sigma factors"/>
    <property type="match status" value="1"/>
</dbReference>
<gene>
    <name evidence="1" type="ORF">O0S08_45355</name>
</gene>